<evidence type="ECO:0000259" key="1">
    <source>
        <dbReference type="Pfam" id="PF02698"/>
    </source>
</evidence>
<proteinExistence type="predicted"/>
<dbReference type="Pfam" id="PF02698">
    <property type="entry name" value="DUF218"/>
    <property type="match status" value="1"/>
</dbReference>
<keyword evidence="3" id="KW-1185">Reference proteome</keyword>
<dbReference type="InterPro" id="IPR051599">
    <property type="entry name" value="Cell_Envelope_Assoc"/>
</dbReference>
<dbReference type="PANTHER" id="PTHR30336">
    <property type="entry name" value="INNER MEMBRANE PROTEIN, PROBABLE PERMEASE"/>
    <property type="match status" value="1"/>
</dbReference>
<sequence length="222" mass="25204">MTQTDQTDQIHRDASLVYNYHRMSLPLRPASAIFCLCSLDTRIAAHAAQLYLDGIAPWLIFSGDSGVLTKGLFSEPEAVAFAAIAREMGVPADRIVVEPRARNTGENVRFTYDLLRERGLLRELRSLVLVQKPYMERRTYATFRKQWPDEGTLFTVSSPGLSWDEYPDASNPRELVTSIMVGDLVRIREYPAKGFQIEQEIPEEVWEAGMRLVEAGFDKHLP</sequence>
<feature type="domain" description="DUF218" evidence="1">
    <location>
        <begin position="43"/>
        <end position="164"/>
    </location>
</feature>
<reference evidence="2 3" key="1">
    <citation type="submission" date="2018-01" db="EMBL/GenBank/DDBJ databases">
        <title>Genome characterization of the sugarcane-associated fungus Trichoderma ghanense CCMA-1212 and their application in lignocelulose bioconversion.</title>
        <authorList>
            <person name="Steindorff A.S."/>
            <person name="Mendes T.D."/>
            <person name="Vilela E.S.D."/>
            <person name="Rodrigues D.S."/>
            <person name="Formighieri E.F."/>
            <person name="Melo I.S."/>
            <person name="Favaro L.C.L."/>
        </authorList>
    </citation>
    <scope>NUCLEOTIDE SEQUENCE [LARGE SCALE GENOMIC DNA]</scope>
    <source>
        <strain evidence="2 3">CCMA-1212</strain>
    </source>
</reference>
<protein>
    <recommendedName>
        <fullName evidence="1">DUF218 domain-containing protein</fullName>
    </recommendedName>
</protein>
<dbReference type="PANTHER" id="PTHR30336:SF20">
    <property type="entry name" value="DUF218 DOMAIN-CONTAINING PROTEIN"/>
    <property type="match status" value="1"/>
</dbReference>
<comment type="caution">
    <text evidence="2">The sequence shown here is derived from an EMBL/GenBank/DDBJ whole genome shotgun (WGS) entry which is preliminary data.</text>
</comment>
<dbReference type="EMBL" id="PPTA01000003">
    <property type="protein sequence ID" value="TFB04805.1"/>
    <property type="molecule type" value="Genomic_DNA"/>
</dbReference>
<dbReference type="GeneID" id="300574922"/>
<evidence type="ECO:0000313" key="2">
    <source>
        <dbReference type="EMBL" id="TFB04805.1"/>
    </source>
</evidence>
<accession>A0ABY2H919</accession>
<dbReference type="InterPro" id="IPR003848">
    <property type="entry name" value="DUF218"/>
</dbReference>
<dbReference type="Proteomes" id="UP001642720">
    <property type="component" value="Unassembled WGS sequence"/>
</dbReference>
<organism evidence="2 3">
    <name type="scientific">Trichoderma ghanense</name>
    <dbReference type="NCBI Taxonomy" id="65468"/>
    <lineage>
        <taxon>Eukaryota</taxon>
        <taxon>Fungi</taxon>
        <taxon>Dikarya</taxon>
        <taxon>Ascomycota</taxon>
        <taxon>Pezizomycotina</taxon>
        <taxon>Sordariomycetes</taxon>
        <taxon>Hypocreomycetidae</taxon>
        <taxon>Hypocreales</taxon>
        <taxon>Hypocreaceae</taxon>
        <taxon>Trichoderma</taxon>
    </lineage>
</organism>
<gene>
    <name evidence="2" type="ORF">CCMA1212_003111</name>
</gene>
<evidence type="ECO:0000313" key="3">
    <source>
        <dbReference type="Proteomes" id="UP001642720"/>
    </source>
</evidence>
<dbReference type="InterPro" id="IPR014729">
    <property type="entry name" value="Rossmann-like_a/b/a_fold"/>
</dbReference>
<dbReference type="RefSeq" id="XP_073561006.1">
    <property type="nucleotide sequence ID" value="XM_073700472.1"/>
</dbReference>
<name>A0ABY2H919_9HYPO</name>
<dbReference type="Gene3D" id="3.40.50.620">
    <property type="entry name" value="HUPs"/>
    <property type="match status" value="1"/>
</dbReference>
<dbReference type="CDD" id="cd06259">
    <property type="entry name" value="YdcF-like"/>
    <property type="match status" value="1"/>
</dbReference>